<keyword evidence="9" id="KW-1185">Reference proteome</keyword>
<dbReference type="Gene3D" id="1.20.272.10">
    <property type="match status" value="1"/>
</dbReference>
<comment type="similarity">
    <text evidence="1">Belongs to the activator 1 small subunits family. RfcS subfamily.</text>
</comment>
<dbReference type="InterPro" id="IPR027417">
    <property type="entry name" value="P-loop_NTPase"/>
</dbReference>
<evidence type="ECO:0000256" key="2">
    <source>
        <dbReference type="ARBA" id="ARBA00014164"/>
    </source>
</evidence>
<dbReference type="InterPro" id="IPR013748">
    <property type="entry name" value="Rep_factorC_C"/>
</dbReference>
<dbReference type="SMART" id="SM00382">
    <property type="entry name" value="AAA"/>
    <property type="match status" value="1"/>
</dbReference>
<dbReference type="Pfam" id="PF08542">
    <property type="entry name" value="Rep_fac_C"/>
    <property type="match status" value="1"/>
</dbReference>
<evidence type="ECO:0000256" key="6">
    <source>
        <dbReference type="ARBA" id="ARBA00031749"/>
    </source>
</evidence>
<dbReference type="SUPFAM" id="SSF48019">
    <property type="entry name" value="post-AAA+ oligomerization domain-like"/>
    <property type="match status" value="1"/>
</dbReference>
<dbReference type="InterPro" id="IPR050238">
    <property type="entry name" value="DNA_Rep/Repair_Clamp_Loader"/>
</dbReference>
<protein>
    <recommendedName>
        <fullName evidence="2">Replication factor C small subunit</fullName>
    </recommendedName>
    <alternativeName>
        <fullName evidence="6">Clamp loader small subunit</fullName>
    </alternativeName>
</protein>
<dbReference type="Proteomes" id="UP001208689">
    <property type="component" value="Chromosome"/>
</dbReference>
<dbReference type="PANTHER" id="PTHR11669:SF20">
    <property type="entry name" value="REPLICATION FACTOR C SUBUNIT 4"/>
    <property type="match status" value="1"/>
</dbReference>
<dbReference type="CDD" id="cd18140">
    <property type="entry name" value="HLD_clamp_RFC"/>
    <property type="match status" value="1"/>
</dbReference>
<sequence length="355" mass="40749">MVSSSLQKKNVEKKHYSETHLPQTKLNLRDIPWVEKYRPQSLKEVVSQTMTIQSLQEFVSKKSIPHLIFTGPAGTGKTSAAVSLINDLLGKENITQDMILERNASDSVRMGTRDEIKNFVNHTGIGENITYKFIILDEADNISRQMQGAFRRIIEMAPANVKFIFMCNYVENIIDPILSRCAIFRFYPLPKTDFEIQIKHIAQKEEVPINKEVIEAIYYISKGDMRQAINLFQMAVALLEDTEGVVQEKNLNPDVVYEISGFLPLFLIEDIFTNCKKREYQKTIDTIRKIKGFSSRGLFRQIMTKILNEKYSTPTLEHLLITLAEYDYRLTLEADPTIQIDGLCAELISQLEPQS</sequence>
<evidence type="ECO:0000256" key="3">
    <source>
        <dbReference type="ARBA" id="ARBA00022705"/>
    </source>
</evidence>
<keyword evidence="3" id="KW-0235">DNA replication</keyword>
<feature type="domain" description="AAA+ ATPase" evidence="7">
    <location>
        <begin position="63"/>
        <end position="192"/>
    </location>
</feature>
<dbReference type="PANTHER" id="PTHR11669">
    <property type="entry name" value="REPLICATION FACTOR C / DNA POLYMERASE III GAMMA-TAU SUBUNIT"/>
    <property type="match status" value="1"/>
</dbReference>
<keyword evidence="5" id="KW-0067">ATP-binding</keyword>
<evidence type="ECO:0000256" key="5">
    <source>
        <dbReference type="ARBA" id="ARBA00022840"/>
    </source>
</evidence>
<dbReference type="InterPro" id="IPR003593">
    <property type="entry name" value="AAA+_ATPase"/>
</dbReference>
<organism evidence="8 9">
    <name type="scientific">Candidatus Lokiarchaeum ossiferum</name>
    <dbReference type="NCBI Taxonomy" id="2951803"/>
    <lineage>
        <taxon>Archaea</taxon>
        <taxon>Promethearchaeati</taxon>
        <taxon>Promethearchaeota</taxon>
        <taxon>Promethearchaeia</taxon>
        <taxon>Promethearchaeales</taxon>
        <taxon>Promethearchaeaceae</taxon>
        <taxon>Candidatus Lokiarchaeum</taxon>
    </lineage>
</organism>
<evidence type="ECO:0000256" key="1">
    <source>
        <dbReference type="ARBA" id="ARBA00009668"/>
    </source>
</evidence>
<gene>
    <name evidence="8" type="ORF">NEF87_003982</name>
</gene>
<dbReference type="SUPFAM" id="SSF52540">
    <property type="entry name" value="P-loop containing nucleoside triphosphate hydrolases"/>
    <property type="match status" value="1"/>
</dbReference>
<evidence type="ECO:0000256" key="4">
    <source>
        <dbReference type="ARBA" id="ARBA00022741"/>
    </source>
</evidence>
<dbReference type="Gene3D" id="3.40.50.300">
    <property type="entry name" value="P-loop containing nucleotide triphosphate hydrolases"/>
    <property type="match status" value="1"/>
</dbReference>
<evidence type="ECO:0000259" key="7">
    <source>
        <dbReference type="SMART" id="SM00382"/>
    </source>
</evidence>
<dbReference type="Pfam" id="PF00004">
    <property type="entry name" value="AAA"/>
    <property type="match status" value="1"/>
</dbReference>
<accession>A0ABY6HXV9</accession>
<dbReference type="InterPro" id="IPR003959">
    <property type="entry name" value="ATPase_AAA_core"/>
</dbReference>
<dbReference type="InterPro" id="IPR047854">
    <property type="entry name" value="RFC_lid"/>
</dbReference>
<dbReference type="Gene3D" id="1.10.8.60">
    <property type="match status" value="1"/>
</dbReference>
<proteinExistence type="inferred from homology"/>
<dbReference type="EMBL" id="CP104013">
    <property type="protein sequence ID" value="UYP47697.1"/>
    <property type="molecule type" value="Genomic_DNA"/>
</dbReference>
<dbReference type="InterPro" id="IPR008921">
    <property type="entry name" value="DNA_pol3_clamp-load_cplx_C"/>
</dbReference>
<evidence type="ECO:0000313" key="9">
    <source>
        <dbReference type="Proteomes" id="UP001208689"/>
    </source>
</evidence>
<reference evidence="8" key="1">
    <citation type="submission" date="2022-09" db="EMBL/GenBank/DDBJ databases">
        <title>Actin cytoskeleton and complex cell architecture in an #Asgard archaeon.</title>
        <authorList>
            <person name="Ponce Toledo R.I."/>
            <person name="Schleper C."/>
            <person name="Rodrigues Oliveira T."/>
            <person name="Wollweber F."/>
            <person name="Xu J."/>
            <person name="Rittmann S."/>
            <person name="Klingl A."/>
            <person name="Pilhofer M."/>
        </authorList>
    </citation>
    <scope>NUCLEOTIDE SEQUENCE</scope>
    <source>
        <strain evidence="8">B-35</strain>
    </source>
</reference>
<dbReference type="CDD" id="cd00009">
    <property type="entry name" value="AAA"/>
    <property type="match status" value="1"/>
</dbReference>
<keyword evidence="4" id="KW-0547">Nucleotide-binding</keyword>
<name>A0ABY6HXV9_9ARCH</name>
<evidence type="ECO:0000313" key="8">
    <source>
        <dbReference type="EMBL" id="UYP47697.1"/>
    </source>
</evidence>